<feature type="compositionally biased region" description="Basic and acidic residues" evidence="1">
    <location>
        <begin position="84"/>
        <end position="93"/>
    </location>
</feature>
<evidence type="ECO:0000256" key="1">
    <source>
        <dbReference type="SAM" id="MobiDB-lite"/>
    </source>
</evidence>
<organism evidence="2 3">
    <name type="scientific">Apiospora arundinis</name>
    <dbReference type="NCBI Taxonomy" id="335852"/>
    <lineage>
        <taxon>Eukaryota</taxon>
        <taxon>Fungi</taxon>
        <taxon>Dikarya</taxon>
        <taxon>Ascomycota</taxon>
        <taxon>Pezizomycotina</taxon>
        <taxon>Sordariomycetes</taxon>
        <taxon>Xylariomycetidae</taxon>
        <taxon>Amphisphaeriales</taxon>
        <taxon>Apiosporaceae</taxon>
        <taxon>Apiospora</taxon>
    </lineage>
</organism>
<protein>
    <submittedName>
        <fullName evidence="2">Uncharacterized protein</fullName>
    </submittedName>
</protein>
<dbReference type="EMBL" id="JAPCWZ010000010">
    <property type="protein sequence ID" value="KAK8848475.1"/>
    <property type="molecule type" value="Genomic_DNA"/>
</dbReference>
<comment type="caution">
    <text evidence="2">The sequence shown here is derived from an EMBL/GenBank/DDBJ whole genome shotgun (WGS) entry which is preliminary data.</text>
</comment>
<name>A0ABR2HKL0_9PEZI</name>
<evidence type="ECO:0000313" key="2">
    <source>
        <dbReference type="EMBL" id="KAK8848475.1"/>
    </source>
</evidence>
<proteinExistence type="predicted"/>
<feature type="region of interest" description="Disordered" evidence="1">
    <location>
        <begin position="1"/>
        <end position="121"/>
    </location>
</feature>
<evidence type="ECO:0000313" key="3">
    <source>
        <dbReference type="Proteomes" id="UP001390339"/>
    </source>
</evidence>
<gene>
    <name evidence="2" type="ORF">PGQ11_014955</name>
</gene>
<sequence length="121" mass="13926">MFFKKHSKQKSNSSTGSESSSTRSTSQGPPAIRDSTTAMPMSVNSMRTWEVQNRQQQQQRREQQSIINARSTFAPTPTGTNWDQKNEDLERRAQGLPLRSRSMKKSWKNRTTQDPRLGFYS</sequence>
<keyword evidence="3" id="KW-1185">Reference proteome</keyword>
<feature type="compositionally biased region" description="Polar residues" evidence="1">
    <location>
        <begin position="65"/>
        <end position="83"/>
    </location>
</feature>
<reference evidence="2 3" key="1">
    <citation type="journal article" date="2024" name="IMA Fungus">
        <title>Apiospora arundinis, a panoply of carbohydrate-active enzymes and secondary metabolites.</title>
        <authorList>
            <person name="Sorensen T."/>
            <person name="Petersen C."/>
            <person name="Muurmann A.T."/>
            <person name="Christiansen J.V."/>
            <person name="Brundto M.L."/>
            <person name="Overgaard C.K."/>
            <person name="Boysen A.T."/>
            <person name="Wollenberg R.D."/>
            <person name="Larsen T.O."/>
            <person name="Sorensen J.L."/>
            <person name="Nielsen K.L."/>
            <person name="Sondergaard T.E."/>
        </authorList>
    </citation>
    <scope>NUCLEOTIDE SEQUENCE [LARGE SCALE GENOMIC DNA]</scope>
    <source>
        <strain evidence="2 3">AAU 773</strain>
    </source>
</reference>
<dbReference type="Proteomes" id="UP001390339">
    <property type="component" value="Unassembled WGS sequence"/>
</dbReference>
<feature type="compositionally biased region" description="Polar residues" evidence="1">
    <location>
        <begin position="34"/>
        <end position="51"/>
    </location>
</feature>
<feature type="compositionally biased region" description="Low complexity" evidence="1">
    <location>
        <begin position="11"/>
        <end position="26"/>
    </location>
</feature>
<accession>A0ABR2HKL0</accession>